<dbReference type="RefSeq" id="WP_095074090.1">
    <property type="nucleotide sequence ID" value="NZ_LT899436.1"/>
</dbReference>
<sequence length="301" mass="35994">MIKLISRKDLEVQKYNNCVEASIQSNVFGFSWYLDQVAEKWSVLVLNDYEAVMPIPWRRKLFVKYVYQPFWTIQLGIFSKEIEDENEFLIELFSEFKYVSIRMNIKNSLSMFQDYGLQKELQVIPFTKEYAKILNSYNRNRKRELKKAKQADLTEKWDDSPKVLIELFQSNVGKRVQKIKDQDYLKLYKLMNVCIEKKVGELLTVYDENNQLISGAFFLKYKGRVTELVCSSDFNNRNNGANTFMNDRAIFKYERNFDLFDFGGSSMENIAKYYHSFGAEDQYYYQLHYNKLPFLLRLFKK</sequence>
<dbReference type="KEGG" id="tje:TJEJU_3466"/>
<dbReference type="AlphaFoldDB" id="A0A238UFD5"/>
<keyword evidence="2" id="KW-1185">Reference proteome</keyword>
<protein>
    <recommendedName>
        <fullName evidence="3">BioF2-like acetyltransferase domain-containing protein</fullName>
    </recommendedName>
</protein>
<gene>
    <name evidence="1" type="ORF">TJEJU_3466</name>
</gene>
<evidence type="ECO:0000313" key="2">
    <source>
        <dbReference type="Proteomes" id="UP000215214"/>
    </source>
</evidence>
<reference evidence="1 2" key="1">
    <citation type="submission" date="2017-07" db="EMBL/GenBank/DDBJ databases">
        <authorList>
            <person name="Sun Z.S."/>
            <person name="Albrecht U."/>
            <person name="Echele G."/>
            <person name="Lee C.C."/>
        </authorList>
    </citation>
    <scope>NUCLEOTIDE SEQUENCE [LARGE SCALE GENOMIC DNA]</scope>
    <source>
        <strain evidence="2">type strain: KCTC 22618</strain>
    </source>
</reference>
<dbReference type="Gene3D" id="3.40.630.30">
    <property type="match status" value="1"/>
</dbReference>
<dbReference type="OrthoDB" id="1113003at2"/>
<organism evidence="1 2">
    <name type="scientific">Tenacibaculum jejuense</name>
    <dbReference type="NCBI Taxonomy" id="584609"/>
    <lineage>
        <taxon>Bacteria</taxon>
        <taxon>Pseudomonadati</taxon>
        <taxon>Bacteroidota</taxon>
        <taxon>Flavobacteriia</taxon>
        <taxon>Flavobacteriales</taxon>
        <taxon>Flavobacteriaceae</taxon>
        <taxon>Tenacibaculum</taxon>
    </lineage>
</organism>
<proteinExistence type="predicted"/>
<evidence type="ECO:0000313" key="1">
    <source>
        <dbReference type="EMBL" id="SNR17110.1"/>
    </source>
</evidence>
<dbReference type="Proteomes" id="UP000215214">
    <property type="component" value="Chromosome TJEJU"/>
</dbReference>
<dbReference type="EMBL" id="LT899436">
    <property type="protein sequence ID" value="SNR17110.1"/>
    <property type="molecule type" value="Genomic_DNA"/>
</dbReference>
<name>A0A238UFD5_9FLAO</name>
<evidence type="ECO:0008006" key="3">
    <source>
        <dbReference type="Google" id="ProtNLM"/>
    </source>
</evidence>
<dbReference type="InterPro" id="IPR016181">
    <property type="entry name" value="Acyl_CoA_acyltransferase"/>
</dbReference>
<dbReference type="SUPFAM" id="SSF55729">
    <property type="entry name" value="Acyl-CoA N-acyltransferases (Nat)"/>
    <property type="match status" value="1"/>
</dbReference>
<accession>A0A238UFD5</accession>